<dbReference type="AlphaFoldDB" id="A0A951QTP0"/>
<feature type="transmembrane region" description="Helical" evidence="5">
    <location>
        <begin position="39"/>
        <end position="66"/>
    </location>
</feature>
<dbReference type="InterPro" id="IPR007016">
    <property type="entry name" value="O-antigen_ligase-rel_domated"/>
</dbReference>
<feature type="transmembrane region" description="Helical" evidence="5">
    <location>
        <begin position="421"/>
        <end position="439"/>
    </location>
</feature>
<evidence type="ECO:0000313" key="7">
    <source>
        <dbReference type="EMBL" id="MBW4670600.1"/>
    </source>
</evidence>
<reference evidence="7" key="2">
    <citation type="journal article" date="2022" name="Microbiol. Resour. Announc.">
        <title>Metagenome Sequencing to Explore Phylogenomics of Terrestrial Cyanobacteria.</title>
        <authorList>
            <person name="Ward R.D."/>
            <person name="Stajich J.E."/>
            <person name="Johansen J.R."/>
            <person name="Huntemann M."/>
            <person name="Clum A."/>
            <person name="Foster B."/>
            <person name="Foster B."/>
            <person name="Roux S."/>
            <person name="Palaniappan K."/>
            <person name="Varghese N."/>
            <person name="Mukherjee S."/>
            <person name="Reddy T.B.K."/>
            <person name="Daum C."/>
            <person name="Copeland A."/>
            <person name="Chen I.A."/>
            <person name="Ivanova N.N."/>
            <person name="Kyrpides N.C."/>
            <person name="Shapiro N."/>
            <person name="Eloe-Fadrosh E.A."/>
            <person name="Pietrasiak N."/>
        </authorList>
    </citation>
    <scope>NUCLEOTIDE SEQUENCE</scope>
    <source>
        <strain evidence="7">GSE-NOS-MK-12-04C</strain>
    </source>
</reference>
<dbReference type="InterPro" id="IPR051533">
    <property type="entry name" value="WaaL-like"/>
</dbReference>
<dbReference type="EMBL" id="JAHHGZ010000033">
    <property type="protein sequence ID" value="MBW4670600.1"/>
    <property type="molecule type" value="Genomic_DNA"/>
</dbReference>
<dbReference type="Pfam" id="PF04932">
    <property type="entry name" value="Wzy_C"/>
    <property type="match status" value="1"/>
</dbReference>
<keyword evidence="7" id="KW-0436">Ligase</keyword>
<evidence type="ECO:0000256" key="4">
    <source>
        <dbReference type="ARBA" id="ARBA00023136"/>
    </source>
</evidence>
<feature type="transmembrane region" description="Helical" evidence="5">
    <location>
        <begin position="445"/>
        <end position="466"/>
    </location>
</feature>
<feature type="domain" description="O-antigen ligase-related" evidence="6">
    <location>
        <begin position="252"/>
        <end position="399"/>
    </location>
</feature>
<comment type="caution">
    <text evidence="7">The sequence shown here is derived from an EMBL/GenBank/DDBJ whole genome shotgun (WGS) entry which is preliminary data.</text>
</comment>
<evidence type="ECO:0000256" key="2">
    <source>
        <dbReference type="ARBA" id="ARBA00022692"/>
    </source>
</evidence>
<feature type="transmembrane region" description="Helical" evidence="5">
    <location>
        <begin position="285"/>
        <end position="303"/>
    </location>
</feature>
<protein>
    <submittedName>
        <fullName evidence="7">O-antigen ligase family protein</fullName>
    </submittedName>
</protein>
<dbReference type="Proteomes" id="UP000729701">
    <property type="component" value="Unassembled WGS sequence"/>
</dbReference>
<feature type="transmembrane region" description="Helical" evidence="5">
    <location>
        <begin position="145"/>
        <end position="161"/>
    </location>
</feature>
<feature type="transmembrane region" description="Helical" evidence="5">
    <location>
        <begin position="12"/>
        <end position="32"/>
    </location>
</feature>
<feature type="transmembrane region" description="Helical" evidence="5">
    <location>
        <begin position="247"/>
        <end position="279"/>
    </location>
</feature>
<feature type="transmembrane region" description="Helical" evidence="5">
    <location>
        <begin position="173"/>
        <end position="191"/>
    </location>
</feature>
<reference evidence="7" key="1">
    <citation type="submission" date="2021-05" db="EMBL/GenBank/DDBJ databases">
        <authorList>
            <person name="Pietrasiak N."/>
            <person name="Ward R."/>
            <person name="Stajich J.E."/>
            <person name="Kurbessoian T."/>
        </authorList>
    </citation>
    <scope>NUCLEOTIDE SEQUENCE</scope>
    <source>
        <strain evidence="7">GSE-NOS-MK-12-04C</strain>
    </source>
</reference>
<evidence type="ECO:0000259" key="6">
    <source>
        <dbReference type="Pfam" id="PF04932"/>
    </source>
</evidence>
<evidence type="ECO:0000313" key="8">
    <source>
        <dbReference type="Proteomes" id="UP000729701"/>
    </source>
</evidence>
<keyword evidence="2 5" id="KW-0812">Transmembrane</keyword>
<feature type="transmembrane region" description="Helical" evidence="5">
    <location>
        <begin position="78"/>
        <end position="100"/>
    </location>
</feature>
<organism evidence="7 8">
    <name type="scientific">Cyanomargarita calcarea GSE-NOS-MK-12-04C</name>
    <dbReference type="NCBI Taxonomy" id="2839659"/>
    <lineage>
        <taxon>Bacteria</taxon>
        <taxon>Bacillati</taxon>
        <taxon>Cyanobacteriota</taxon>
        <taxon>Cyanophyceae</taxon>
        <taxon>Nostocales</taxon>
        <taxon>Cyanomargaritaceae</taxon>
        <taxon>Cyanomargarita</taxon>
    </lineage>
</organism>
<keyword evidence="4 5" id="KW-0472">Membrane</keyword>
<keyword evidence="3 5" id="KW-1133">Transmembrane helix</keyword>
<gene>
    <name evidence="7" type="ORF">KME60_25070</name>
</gene>
<accession>A0A951QTP0</accession>
<dbReference type="PANTHER" id="PTHR37422">
    <property type="entry name" value="TEICHURONIC ACID BIOSYNTHESIS PROTEIN TUAE"/>
    <property type="match status" value="1"/>
</dbReference>
<dbReference type="GO" id="GO:0016874">
    <property type="term" value="F:ligase activity"/>
    <property type="evidence" value="ECO:0007669"/>
    <property type="project" value="UniProtKB-KW"/>
</dbReference>
<proteinExistence type="predicted"/>
<name>A0A951QTP0_9CYAN</name>
<feature type="transmembrane region" description="Helical" evidence="5">
    <location>
        <begin position="109"/>
        <end position="133"/>
    </location>
</feature>
<evidence type="ECO:0000256" key="3">
    <source>
        <dbReference type="ARBA" id="ARBA00022989"/>
    </source>
</evidence>
<feature type="transmembrane region" description="Helical" evidence="5">
    <location>
        <begin position="391"/>
        <end position="409"/>
    </location>
</feature>
<comment type="subcellular location">
    <subcellularLocation>
        <location evidence="1">Membrane</location>
        <topology evidence="1">Multi-pass membrane protein</topology>
    </subcellularLocation>
</comment>
<dbReference type="GO" id="GO:0016020">
    <property type="term" value="C:membrane"/>
    <property type="evidence" value="ECO:0007669"/>
    <property type="project" value="UniProtKB-SubCell"/>
</dbReference>
<feature type="transmembrane region" description="Helical" evidence="5">
    <location>
        <begin position="360"/>
        <end position="379"/>
    </location>
</feature>
<sequence length="478" mass="53474">MLTNQPSRASSRLALLISLAGVVVGVGAGFLVGVNPNLLVLALVGVAVLILFFAKFEQTVLGLIILRTSLDPFSNQQVPAAFAIGLNALTLLYVIVQILLRKKVYTDKFFWIFGTWVGLQGIWVVLPALGWGLGSAYVATYMREWLRIFSWAMVYLLVMQLKDRIHPRKIISALFFSLPIPVIAGFMQVFLPTSVLPSFLLCHTDGMAVIDSCITSTLGHPSGFGTFLLLFIALTIWKLGHVQERRLWIILLTMLTFLLVISKSFTSLIMLIVFIIALIAPRMDFLKLIAGGLFLAIVIGFFANTELGQERINSLFATPLFNPDMDISRTILLSFGDGNSFNWRIAHWSFLLQSWQNSPILGYGLATSPYLSLFAGYYAHNDYVRFLAEGGLVGFTLFLMFLALQFIRLVQLLRSSPIGSIQRSLCSTMIAILVAIMVGMSSDNIWNHTTLFSYWWVILAVIGWNWEDEPKEQRFFSA</sequence>
<feature type="transmembrane region" description="Helical" evidence="5">
    <location>
        <begin position="222"/>
        <end position="240"/>
    </location>
</feature>
<evidence type="ECO:0000256" key="1">
    <source>
        <dbReference type="ARBA" id="ARBA00004141"/>
    </source>
</evidence>
<dbReference type="PANTHER" id="PTHR37422:SF23">
    <property type="entry name" value="TEICHURONIC ACID BIOSYNTHESIS PROTEIN TUAE"/>
    <property type="match status" value="1"/>
</dbReference>
<evidence type="ECO:0000256" key="5">
    <source>
        <dbReference type="SAM" id="Phobius"/>
    </source>
</evidence>